<sequence>MALLGKIATALELKSSAEKVYRVWRSQSFHVPRHACKLIHGIDVHAGDWETAGSIRIWQYTVGKAKKTMALHGKIVTTLELKSSAEKFYKVWRSESFHVPKHASKHIQGVDVHAGDWETAGSIRIWQYTLGGKPEVFKEEVSFDDENKIIALNGLEGDVMKIYKVYKPIWKLTPKGSGCLAKLTIEYEKLHPDVPIPEIYIDLMTMALHGKIVTTLELKSSAEKFYKVWRSESFHVPKHASKHIQGVDVHAGDWETAGSIRIWQYTLGGKAGVFKEEVSFDDENKIITLNGLEGDVMEIYKVYKPIWKLTPKGSGCLAELTIEYEKLHPEVPVPEIYIDLMVNLTKDLDESLSME</sequence>
<feature type="domain" description="Bet v I/Major latex protein" evidence="2">
    <location>
        <begin position="70"/>
        <end position="205"/>
    </location>
</feature>
<dbReference type="PANTHER" id="PTHR31338:SF20">
    <property type="entry name" value="BET V I_MAJOR LATEX PROTEIN DOMAIN-CONTAINING PROTEIN"/>
    <property type="match status" value="1"/>
</dbReference>
<dbReference type="GO" id="GO:0006952">
    <property type="term" value="P:defense response"/>
    <property type="evidence" value="ECO:0007669"/>
    <property type="project" value="InterPro"/>
</dbReference>
<proteinExistence type="inferred from homology"/>
<evidence type="ECO:0000256" key="1">
    <source>
        <dbReference type="ARBA" id="ARBA00038242"/>
    </source>
</evidence>
<dbReference type="EMBL" id="JADGMS010000008">
    <property type="protein sequence ID" value="KAF9677434.1"/>
    <property type="molecule type" value="Genomic_DNA"/>
</dbReference>
<protein>
    <recommendedName>
        <fullName evidence="2">Bet v I/Major latex protein domain-containing protein</fullName>
    </recommendedName>
</protein>
<organism evidence="3 4">
    <name type="scientific">Salix dunnii</name>
    <dbReference type="NCBI Taxonomy" id="1413687"/>
    <lineage>
        <taxon>Eukaryota</taxon>
        <taxon>Viridiplantae</taxon>
        <taxon>Streptophyta</taxon>
        <taxon>Embryophyta</taxon>
        <taxon>Tracheophyta</taxon>
        <taxon>Spermatophyta</taxon>
        <taxon>Magnoliopsida</taxon>
        <taxon>eudicotyledons</taxon>
        <taxon>Gunneridae</taxon>
        <taxon>Pentapetalae</taxon>
        <taxon>rosids</taxon>
        <taxon>fabids</taxon>
        <taxon>Malpighiales</taxon>
        <taxon>Salicaceae</taxon>
        <taxon>Saliceae</taxon>
        <taxon>Salix</taxon>
    </lineage>
</organism>
<dbReference type="Pfam" id="PF00407">
    <property type="entry name" value="Bet_v_1"/>
    <property type="match status" value="3"/>
</dbReference>
<dbReference type="AlphaFoldDB" id="A0A835MUQ8"/>
<comment type="similarity">
    <text evidence="1">Belongs to the MLP family.</text>
</comment>
<accession>A0A835MUQ8</accession>
<keyword evidence="4" id="KW-1185">Reference proteome</keyword>
<dbReference type="OrthoDB" id="1501595at2759"/>
<dbReference type="InterPro" id="IPR000916">
    <property type="entry name" value="Bet_v_I/MLP"/>
</dbReference>
<feature type="domain" description="Bet v I/Major latex protein" evidence="2">
    <location>
        <begin position="207"/>
        <end position="355"/>
    </location>
</feature>
<dbReference type="SUPFAM" id="SSF55961">
    <property type="entry name" value="Bet v1-like"/>
    <property type="match status" value="3"/>
</dbReference>
<dbReference type="Proteomes" id="UP000657918">
    <property type="component" value="Chromosome 8"/>
</dbReference>
<gene>
    <name evidence="3" type="ORF">SADUNF_Sadunf08G0107300</name>
</gene>
<name>A0A835MUQ8_9ROSI</name>
<dbReference type="InterPro" id="IPR052006">
    <property type="entry name" value="MLP-like"/>
</dbReference>
<dbReference type="InterPro" id="IPR023393">
    <property type="entry name" value="START-like_dom_sf"/>
</dbReference>
<evidence type="ECO:0000313" key="3">
    <source>
        <dbReference type="EMBL" id="KAF9677434.1"/>
    </source>
</evidence>
<dbReference type="SMART" id="SM01037">
    <property type="entry name" value="Bet_v_1"/>
    <property type="match status" value="2"/>
</dbReference>
<dbReference type="Gene3D" id="3.30.530.20">
    <property type="match status" value="3"/>
</dbReference>
<comment type="caution">
    <text evidence="3">The sequence shown here is derived from an EMBL/GenBank/DDBJ whole genome shotgun (WGS) entry which is preliminary data.</text>
</comment>
<dbReference type="CDD" id="cd07816">
    <property type="entry name" value="Bet_v1-like"/>
    <property type="match status" value="2"/>
</dbReference>
<dbReference type="PANTHER" id="PTHR31338">
    <property type="entry name" value="POLYKETIDE CYCLASE/DEHYDRASE AND LIPID TRANSPORT SUPERFAMILY PROTEIN"/>
    <property type="match status" value="1"/>
</dbReference>
<evidence type="ECO:0000259" key="2">
    <source>
        <dbReference type="SMART" id="SM01037"/>
    </source>
</evidence>
<evidence type="ECO:0000313" key="4">
    <source>
        <dbReference type="Proteomes" id="UP000657918"/>
    </source>
</evidence>
<reference evidence="3 4" key="1">
    <citation type="submission" date="2020-10" db="EMBL/GenBank/DDBJ databases">
        <title>Plant Genome Project.</title>
        <authorList>
            <person name="Zhang R.-G."/>
        </authorList>
    </citation>
    <scope>NUCLEOTIDE SEQUENCE [LARGE SCALE GENOMIC DNA]</scope>
    <source>
        <strain evidence="3">FAFU-HL-1</strain>
        <tissue evidence="3">Leaf</tissue>
    </source>
</reference>